<evidence type="ECO:0000256" key="1">
    <source>
        <dbReference type="SAM" id="SignalP"/>
    </source>
</evidence>
<accession>A0A6A4GCP4</accession>
<gene>
    <name evidence="2" type="ORF">BT96DRAFT_1009388</name>
</gene>
<sequence>MPATRLSLVFSHPICALSSLVDQIVDSIALYSLWWCLLRNAQRNTYQKNEGDHIRSTLSFAWAKEVRTQFRAPTRTKRPCPQAASSYIHFYLPLQKKYKTILYVVVIIQPTPSGIW</sequence>
<feature type="chain" id="PRO_5025546522" evidence="1">
    <location>
        <begin position="19"/>
        <end position="116"/>
    </location>
</feature>
<dbReference type="EMBL" id="ML770573">
    <property type="protein sequence ID" value="KAE9383302.1"/>
    <property type="molecule type" value="Genomic_DNA"/>
</dbReference>
<feature type="signal peptide" evidence="1">
    <location>
        <begin position="1"/>
        <end position="18"/>
    </location>
</feature>
<organism evidence="2 3">
    <name type="scientific">Gymnopus androsaceus JB14</name>
    <dbReference type="NCBI Taxonomy" id="1447944"/>
    <lineage>
        <taxon>Eukaryota</taxon>
        <taxon>Fungi</taxon>
        <taxon>Dikarya</taxon>
        <taxon>Basidiomycota</taxon>
        <taxon>Agaricomycotina</taxon>
        <taxon>Agaricomycetes</taxon>
        <taxon>Agaricomycetidae</taxon>
        <taxon>Agaricales</taxon>
        <taxon>Marasmiineae</taxon>
        <taxon>Omphalotaceae</taxon>
        <taxon>Gymnopus</taxon>
    </lineage>
</organism>
<dbReference type="Proteomes" id="UP000799118">
    <property type="component" value="Unassembled WGS sequence"/>
</dbReference>
<keyword evidence="1" id="KW-0732">Signal</keyword>
<keyword evidence="3" id="KW-1185">Reference proteome</keyword>
<reference evidence="2" key="1">
    <citation type="journal article" date="2019" name="Environ. Microbiol.">
        <title>Fungal ecological strategies reflected in gene transcription - a case study of two litter decomposers.</title>
        <authorList>
            <person name="Barbi F."/>
            <person name="Kohler A."/>
            <person name="Barry K."/>
            <person name="Baskaran P."/>
            <person name="Daum C."/>
            <person name="Fauchery L."/>
            <person name="Ihrmark K."/>
            <person name="Kuo A."/>
            <person name="LaButti K."/>
            <person name="Lipzen A."/>
            <person name="Morin E."/>
            <person name="Grigoriev I.V."/>
            <person name="Henrissat B."/>
            <person name="Lindahl B."/>
            <person name="Martin F."/>
        </authorList>
    </citation>
    <scope>NUCLEOTIDE SEQUENCE</scope>
    <source>
        <strain evidence="2">JB14</strain>
    </source>
</reference>
<evidence type="ECO:0000313" key="2">
    <source>
        <dbReference type="EMBL" id="KAE9383302.1"/>
    </source>
</evidence>
<name>A0A6A4GCP4_9AGAR</name>
<proteinExistence type="predicted"/>
<dbReference type="AlphaFoldDB" id="A0A6A4GCP4"/>
<evidence type="ECO:0000313" key="3">
    <source>
        <dbReference type="Proteomes" id="UP000799118"/>
    </source>
</evidence>
<protein>
    <submittedName>
        <fullName evidence="2">Uncharacterized protein</fullName>
    </submittedName>
</protein>